<name>A0A016WVH4_9BILA</name>
<dbReference type="STRING" id="53326.A0A016WVH4"/>
<accession>A0A016WVH4</accession>
<proteinExistence type="predicted"/>
<sequence length="133" mass="14812">MAKKQRVLEAAFVRLTVKIELLDTSPFTEDDFKLFVVHAVKRVLGVCGPHVQIGSYDDVTHRGSIIVNACDTQVVWAALTITGQFHGRIVAAHFFSGIDPLRGIRPRQPSLLGLRFSRSTFIFEDPCSPLVHL</sequence>
<comment type="caution">
    <text evidence="1">The sequence shown here is derived from an EMBL/GenBank/DDBJ whole genome shotgun (WGS) entry which is preliminary data.</text>
</comment>
<dbReference type="AlphaFoldDB" id="A0A016WVH4"/>
<dbReference type="OrthoDB" id="5799881at2759"/>
<dbReference type="EMBL" id="JARK01000098">
    <property type="protein sequence ID" value="EYC43272.1"/>
    <property type="molecule type" value="Genomic_DNA"/>
</dbReference>
<gene>
    <name evidence="1" type="primary">Acey_s0498.g2525</name>
    <name evidence="1" type="ORF">Y032_0498g2525</name>
</gene>
<reference evidence="2" key="1">
    <citation type="journal article" date="2015" name="Nat. Genet.">
        <title>The genome and transcriptome of the zoonotic hookworm Ancylostoma ceylanicum identify infection-specific gene families.</title>
        <authorList>
            <person name="Schwarz E.M."/>
            <person name="Hu Y."/>
            <person name="Antoshechkin I."/>
            <person name="Miller M.M."/>
            <person name="Sternberg P.W."/>
            <person name="Aroian R.V."/>
        </authorList>
    </citation>
    <scope>NUCLEOTIDE SEQUENCE</scope>
    <source>
        <strain evidence="2">HY135</strain>
    </source>
</reference>
<keyword evidence="2" id="KW-1185">Reference proteome</keyword>
<evidence type="ECO:0000313" key="1">
    <source>
        <dbReference type="EMBL" id="EYC43272.1"/>
    </source>
</evidence>
<dbReference type="Proteomes" id="UP000024635">
    <property type="component" value="Unassembled WGS sequence"/>
</dbReference>
<organism evidence="1 2">
    <name type="scientific">Ancylostoma ceylanicum</name>
    <dbReference type="NCBI Taxonomy" id="53326"/>
    <lineage>
        <taxon>Eukaryota</taxon>
        <taxon>Metazoa</taxon>
        <taxon>Ecdysozoa</taxon>
        <taxon>Nematoda</taxon>
        <taxon>Chromadorea</taxon>
        <taxon>Rhabditida</taxon>
        <taxon>Rhabditina</taxon>
        <taxon>Rhabditomorpha</taxon>
        <taxon>Strongyloidea</taxon>
        <taxon>Ancylostomatidae</taxon>
        <taxon>Ancylostomatinae</taxon>
        <taxon>Ancylostoma</taxon>
    </lineage>
</organism>
<protein>
    <submittedName>
        <fullName evidence="1">Uncharacterized protein</fullName>
    </submittedName>
</protein>
<evidence type="ECO:0000313" key="2">
    <source>
        <dbReference type="Proteomes" id="UP000024635"/>
    </source>
</evidence>